<feature type="non-terminal residue" evidence="3">
    <location>
        <position position="25"/>
    </location>
</feature>
<reference evidence="3" key="1">
    <citation type="journal article" date="2020" name="mSystems">
        <title>Genome- and Community-Level Interaction Insights into Carbon Utilization and Element Cycling Functions of Hydrothermarchaeota in Hydrothermal Sediment.</title>
        <authorList>
            <person name="Zhou Z."/>
            <person name="Liu Y."/>
            <person name="Xu W."/>
            <person name="Pan J."/>
            <person name="Luo Z.H."/>
            <person name="Li M."/>
        </authorList>
    </citation>
    <scope>NUCLEOTIDE SEQUENCE [LARGE SCALE GENOMIC DNA]</scope>
    <source>
        <strain evidence="3">HyVt-380</strain>
    </source>
</reference>
<organism evidence="3">
    <name type="scientific">Methylophaga aminisulfidivorans</name>
    <dbReference type="NCBI Taxonomy" id="230105"/>
    <lineage>
        <taxon>Bacteria</taxon>
        <taxon>Pseudomonadati</taxon>
        <taxon>Pseudomonadota</taxon>
        <taxon>Gammaproteobacteria</taxon>
        <taxon>Thiotrichales</taxon>
        <taxon>Piscirickettsiaceae</taxon>
        <taxon>Methylophaga</taxon>
    </lineage>
</organism>
<proteinExistence type="predicted"/>
<dbReference type="Proteomes" id="UP000886384">
    <property type="component" value="Unassembled WGS sequence"/>
</dbReference>
<accession>A0A7C1ZRL7</accession>
<gene>
    <name evidence="2" type="ORF">ENI26_12335</name>
    <name evidence="3" type="ORF">ENI26_12360</name>
</gene>
<keyword evidence="1" id="KW-0472">Membrane</keyword>
<comment type="caution">
    <text evidence="3">The sequence shown here is derived from an EMBL/GenBank/DDBJ whole genome shotgun (WGS) entry which is preliminary data.</text>
</comment>
<evidence type="ECO:0000313" key="3">
    <source>
        <dbReference type="EMBL" id="HEC75143.1"/>
    </source>
</evidence>
<dbReference type="AlphaFoldDB" id="A0A7C1ZRL7"/>
<keyword evidence="1" id="KW-1133">Transmembrane helix</keyword>
<dbReference type="EMBL" id="DRHY01000284">
    <property type="protein sequence ID" value="HEC75143.1"/>
    <property type="molecule type" value="Genomic_DNA"/>
</dbReference>
<sequence length="25" mass="2968">MQRQGFSRSAVILHWLLAVSIFFLF</sequence>
<protein>
    <submittedName>
        <fullName evidence="3">Cytochrome b</fullName>
    </submittedName>
</protein>
<evidence type="ECO:0000313" key="2">
    <source>
        <dbReference type="EMBL" id="HEC75138.1"/>
    </source>
</evidence>
<feature type="transmembrane region" description="Helical" evidence="1">
    <location>
        <begin position="6"/>
        <end position="24"/>
    </location>
</feature>
<keyword evidence="1" id="KW-0812">Transmembrane</keyword>
<evidence type="ECO:0000256" key="1">
    <source>
        <dbReference type="SAM" id="Phobius"/>
    </source>
</evidence>
<name>A0A7C1ZRL7_9GAMM</name>
<dbReference type="EMBL" id="DRHY01000283">
    <property type="protein sequence ID" value="HEC75138.1"/>
    <property type="molecule type" value="Genomic_DNA"/>
</dbReference>